<keyword evidence="12" id="KW-1185">Reference proteome</keyword>
<dbReference type="EMBL" id="CAICTM010000184">
    <property type="protein sequence ID" value="CAB9504076.1"/>
    <property type="molecule type" value="Genomic_DNA"/>
</dbReference>
<evidence type="ECO:0000256" key="9">
    <source>
        <dbReference type="SAM" id="Phobius"/>
    </source>
</evidence>
<evidence type="ECO:0000256" key="6">
    <source>
        <dbReference type="ARBA" id="ARBA00023065"/>
    </source>
</evidence>
<evidence type="ECO:0000256" key="3">
    <source>
        <dbReference type="ARBA" id="ARBA00022692"/>
    </source>
</evidence>
<dbReference type="CDD" id="cd00051">
    <property type="entry name" value="EFh"/>
    <property type="match status" value="1"/>
</dbReference>
<dbReference type="GO" id="GO:0015369">
    <property type="term" value="F:calcium:proton antiporter activity"/>
    <property type="evidence" value="ECO:0007669"/>
    <property type="project" value="TreeGrafter"/>
</dbReference>
<evidence type="ECO:0000313" key="12">
    <source>
        <dbReference type="Proteomes" id="UP001153069"/>
    </source>
</evidence>
<keyword evidence="3 9" id="KW-0812">Transmembrane</keyword>
<feature type="domain" description="EF-hand" evidence="10">
    <location>
        <begin position="281"/>
        <end position="316"/>
    </location>
</feature>
<dbReference type="GO" id="GO:0005509">
    <property type="term" value="F:calcium ion binding"/>
    <property type="evidence" value="ECO:0007669"/>
    <property type="project" value="InterPro"/>
</dbReference>
<dbReference type="AlphaFoldDB" id="A0A9N8DNY6"/>
<dbReference type="InterPro" id="IPR011992">
    <property type="entry name" value="EF-hand-dom_pair"/>
</dbReference>
<evidence type="ECO:0000313" key="11">
    <source>
        <dbReference type="EMBL" id="CAB9504076.1"/>
    </source>
</evidence>
<dbReference type="InterPro" id="IPR002048">
    <property type="entry name" value="EF_hand_dom"/>
</dbReference>
<dbReference type="GO" id="GO:0016020">
    <property type="term" value="C:membrane"/>
    <property type="evidence" value="ECO:0007669"/>
    <property type="project" value="InterPro"/>
</dbReference>
<feature type="domain" description="EF-hand" evidence="10">
    <location>
        <begin position="317"/>
        <end position="352"/>
    </location>
</feature>
<dbReference type="SUPFAM" id="SSF47473">
    <property type="entry name" value="EF-hand"/>
    <property type="match status" value="1"/>
</dbReference>
<dbReference type="Pfam" id="PF13499">
    <property type="entry name" value="EF-hand_7"/>
    <property type="match status" value="1"/>
</dbReference>
<feature type="transmembrane region" description="Helical" evidence="9">
    <location>
        <begin position="518"/>
        <end position="539"/>
    </location>
</feature>
<dbReference type="PROSITE" id="PS50222">
    <property type="entry name" value="EF_HAND_2"/>
    <property type="match status" value="2"/>
</dbReference>
<sequence length="572" mass="62794">MFPSINPEEVGTTGLLWLFFSYGYVMYWASNLISEGSDLLMLVPSFAGLVGGVVLPILGAVPDGAIMLFSGLGSIDKAQETLSVGIGSLAGSTIMLMTIPFSLSIFTGRVDLDPSTGMPNYFKKPKLTPGLGVDSTLFHTGISVTKDVHIGGYVVAVTSIPFFMIQVPGMFIRGPLEEVTPEIAATQKYWALAGMLVCIAFFVGYLYYQVLSSNEGAARMKRVEATKQQLLKGKVSLSGAFFDTVKMASSRQLNTGSTRGYESIQQEVEDSKAMPPQVREYLKEVLLEPFHIYDSNHNGNLDKKEFKYFLRDFHETIKDEDVDEIYKQFDTDENGIITFDEFIDACYTIMLQHTCAADADNKHCSGANDVETGALQDNKPLVDGMFGPEEGDEENGEEEEIPPDISELSPEQQQTALKKRALVMLTIGTGLAVLFSDPLVDVLNEIANRIGVSPFYVAFVLAPIGSNASEIIASRYYAAKKTRRSITVSLTALTGAGTMSNTFCLSIFMGLIYFRGLAWSYTSETIAILLVEYALACMVQREKLTCFDALLILMFYPLSLVFVATLEHFGID</sequence>
<keyword evidence="2" id="KW-0813">Transport</keyword>
<feature type="transmembrane region" description="Helical" evidence="9">
    <location>
        <begin position="41"/>
        <end position="61"/>
    </location>
</feature>
<evidence type="ECO:0000256" key="1">
    <source>
        <dbReference type="ARBA" id="ARBA00004127"/>
    </source>
</evidence>
<feature type="transmembrane region" description="Helical" evidence="9">
    <location>
        <begin position="546"/>
        <end position="566"/>
    </location>
</feature>
<dbReference type="PROSITE" id="PS00018">
    <property type="entry name" value="EF_HAND_1"/>
    <property type="match status" value="2"/>
</dbReference>
<evidence type="ECO:0000256" key="5">
    <source>
        <dbReference type="ARBA" id="ARBA00022989"/>
    </source>
</evidence>
<reference evidence="11" key="1">
    <citation type="submission" date="2020-06" db="EMBL/GenBank/DDBJ databases">
        <authorList>
            <consortium name="Plant Systems Biology data submission"/>
        </authorList>
    </citation>
    <scope>NUCLEOTIDE SEQUENCE</scope>
    <source>
        <strain evidence="11">D6</strain>
    </source>
</reference>
<keyword evidence="4" id="KW-0106">Calcium</keyword>
<comment type="subcellular location">
    <subcellularLocation>
        <location evidence="1">Endomembrane system</location>
        <topology evidence="1">Multi-pass membrane protein</topology>
    </subcellularLocation>
</comment>
<protein>
    <submittedName>
        <fullName evidence="11">Calcium-binding EF hand family protein</fullName>
    </submittedName>
</protein>
<evidence type="ECO:0000259" key="10">
    <source>
        <dbReference type="PROSITE" id="PS50222"/>
    </source>
</evidence>
<keyword evidence="7 9" id="KW-0472">Membrane</keyword>
<feature type="transmembrane region" description="Helical" evidence="9">
    <location>
        <begin position="421"/>
        <end position="440"/>
    </location>
</feature>
<feature type="transmembrane region" description="Helical" evidence="9">
    <location>
        <begin position="486"/>
        <end position="512"/>
    </location>
</feature>
<dbReference type="InterPro" id="IPR004837">
    <property type="entry name" value="NaCa_Exmemb"/>
</dbReference>
<dbReference type="InterPro" id="IPR004713">
    <property type="entry name" value="CaH_exchang"/>
</dbReference>
<organism evidence="11 12">
    <name type="scientific">Seminavis robusta</name>
    <dbReference type="NCBI Taxonomy" id="568900"/>
    <lineage>
        <taxon>Eukaryota</taxon>
        <taxon>Sar</taxon>
        <taxon>Stramenopiles</taxon>
        <taxon>Ochrophyta</taxon>
        <taxon>Bacillariophyta</taxon>
        <taxon>Bacillariophyceae</taxon>
        <taxon>Bacillariophycidae</taxon>
        <taxon>Naviculales</taxon>
        <taxon>Naviculaceae</taxon>
        <taxon>Seminavis</taxon>
    </lineage>
</organism>
<evidence type="ECO:0000256" key="4">
    <source>
        <dbReference type="ARBA" id="ARBA00022837"/>
    </source>
</evidence>
<feature type="transmembrane region" description="Helical" evidence="9">
    <location>
        <begin position="81"/>
        <end position="106"/>
    </location>
</feature>
<dbReference type="Pfam" id="PF01699">
    <property type="entry name" value="Na_Ca_ex"/>
    <property type="match status" value="1"/>
</dbReference>
<feature type="compositionally biased region" description="Acidic residues" evidence="8">
    <location>
        <begin position="389"/>
        <end position="402"/>
    </location>
</feature>
<dbReference type="PANTHER" id="PTHR31503:SF36">
    <property type="entry name" value="SODIUM_CALCIUM EXCHANGER MEMBRANE REGION DOMAIN-CONTAINING PROTEIN"/>
    <property type="match status" value="1"/>
</dbReference>
<dbReference type="PANTHER" id="PTHR31503">
    <property type="entry name" value="VACUOLAR CALCIUM ION TRANSPORTER"/>
    <property type="match status" value="1"/>
</dbReference>
<comment type="caution">
    <text evidence="11">The sequence shown here is derived from an EMBL/GenBank/DDBJ whole genome shotgun (WGS) entry which is preliminary data.</text>
</comment>
<feature type="transmembrane region" description="Helical" evidence="9">
    <location>
        <begin position="12"/>
        <end position="29"/>
    </location>
</feature>
<gene>
    <name evidence="11" type="ORF">SEMRO_185_G080230.1</name>
</gene>
<keyword evidence="6" id="KW-0406">Ion transport</keyword>
<dbReference type="Gene3D" id="1.10.238.10">
    <property type="entry name" value="EF-hand"/>
    <property type="match status" value="1"/>
</dbReference>
<dbReference type="Proteomes" id="UP001153069">
    <property type="component" value="Unassembled WGS sequence"/>
</dbReference>
<dbReference type="SMART" id="SM00054">
    <property type="entry name" value="EFh"/>
    <property type="match status" value="2"/>
</dbReference>
<keyword evidence="5 9" id="KW-1133">Transmembrane helix</keyword>
<evidence type="ECO:0000256" key="7">
    <source>
        <dbReference type="ARBA" id="ARBA00023136"/>
    </source>
</evidence>
<accession>A0A9N8DNY6</accession>
<dbReference type="InterPro" id="IPR018247">
    <property type="entry name" value="EF_Hand_1_Ca_BS"/>
</dbReference>
<dbReference type="GO" id="GO:0006874">
    <property type="term" value="P:intracellular calcium ion homeostasis"/>
    <property type="evidence" value="ECO:0007669"/>
    <property type="project" value="TreeGrafter"/>
</dbReference>
<dbReference type="OrthoDB" id="26525at2759"/>
<evidence type="ECO:0000256" key="8">
    <source>
        <dbReference type="SAM" id="MobiDB-lite"/>
    </source>
</evidence>
<proteinExistence type="predicted"/>
<feature type="transmembrane region" description="Helical" evidence="9">
    <location>
        <begin position="150"/>
        <end position="169"/>
    </location>
</feature>
<feature type="region of interest" description="Disordered" evidence="8">
    <location>
        <begin position="378"/>
        <end position="407"/>
    </location>
</feature>
<dbReference type="GO" id="GO:0012505">
    <property type="term" value="C:endomembrane system"/>
    <property type="evidence" value="ECO:0007669"/>
    <property type="project" value="UniProtKB-SubCell"/>
</dbReference>
<evidence type="ECO:0000256" key="2">
    <source>
        <dbReference type="ARBA" id="ARBA00022448"/>
    </source>
</evidence>
<name>A0A9N8DNY6_9STRA</name>
<feature type="transmembrane region" description="Helical" evidence="9">
    <location>
        <begin position="189"/>
        <end position="211"/>
    </location>
</feature>